<evidence type="ECO:0000313" key="1">
    <source>
        <dbReference type="EMBL" id="ETR71246.1"/>
    </source>
</evidence>
<dbReference type="Proteomes" id="UP000189670">
    <property type="component" value="Unassembled WGS sequence"/>
</dbReference>
<proteinExistence type="predicted"/>
<reference evidence="2" key="1">
    <citation type="submission" date="2012-11" db="EMBL/GenBank/DDBJ databases">
        <authorList>
            <person name="Lucero-Rivera Y.E."/>
            <person name="Tovar-Ramirez D."/>
        </authorList>
    </citation>
    <scope>NUCLEOTIDE SEQUENCE [LARGE SCALE GENOMIC DNA]</scope>
    <source>
        <strain evidence="2">Araruama</strain>
    </source>
</reference>
<gene>
    <name evidence="1" type="ORF">OMM_08246</name>
</gene>
<feature type="non-terminal residue" evidence="1">
    <location>
        <position position="137"/>
    </location>
</feature>
<dbReference type="EMBL" id="ATBP01000297">
    <property type="protein sequence ID" value="ETR71246.1"/>
    <property type="molecule type" value="Genomic_DNA"/>
</dbReference>
<comment type="caution">
    <text evidence="1">The sequence shown here is derived from an EMBL/GenBank/DDBJ whole genome shotgun (WGS) entry which is preliminary data.</text>
</comment>
<evidence type="ECO:0000313" key="2">
    <source>
        <dbReference type="Proteomes" id="UP000189670"/>
    </source>
</evidence>
<accession>A0A1V1P904</accession>
<organism evidence="1 2">
    <name type="scientific">Candidatus Magnetoglobus multicellularis str. Araruama</name>
    <dbReference type="NCBI Taxonomy" id="890399"/>
    <lineage>
        <taxon>Bacteria</taxon>
        <taxon>Pseudomonadati</taxon>
        <taxon>Thermodesulfobacteriota</taxon>
        <taxon>Desulfobacteria</taxon>
        <taxon>Desulfobacterales</taxon>
        <taxon>Desulfobacteraceae</taxon>
        <taxon>Candidatus Magnetoglobus</taxon>
    </lineage>
</organism>
<sequence>MTRIKEKTDIIISEIEKTENCIHALGSYAQAASKDEDQGYGIKMLLEPQLEKLWDFAGGESRAMVAEINTISESIKHNNNKIFDELDNAMLLLSSIKTFCNMHDATTAISIEMRSLAGAHMLIQSQVEKIERSLKKI</sequence>
<protein>
    <submittedName>
        <fullName evidence="1">Uncharacterized protein</fullName>
    </submittedName>
</protein>
<dbReference type="AlphaFoldDB" id="A0A1V1P904"/>
<name>A0A1V1P904_9BACT</name>